<dbReference type="EMBL" id="CAADHZ010000007">
    <property type="protein sequence ID" value="VFR22017.1"/>
    <property type="molecule type" value="Genomic_DNA"/>
</dbReference>
<gene>
    <name evidence="2" type="ORF">ANDO1_0798</name>
    <name evidence="3" type="ORF">ANDO2_0705</name>
</gene>
<sequence>MRRFLKYGALVALVFALVWLAVIIWWQETRTLPSGVDIALYLFALPAALLLAFFLGVKAVRAARAPKPAPEAAPDAAPQAPPPRHARLAVLAAAAGAGPGTSAQAILDACAAQARAALDPELVSRAGYPVFAARHAALDTATLRLHAAIGAASPAEIPDAALRACALAEPVAQALVEQADEHVVATQGRLPAGQRPTLHMDVALPPGWSAAAQRLALETLARAAAVWPPEQLHLALIPPAQAHPDADGDTTQPLLRALGAHDITGLRIVLALDSAIDAGVIGTWEDRGALMGPETPAGRVPGESAAGLLLVTGGAPAAGASTLVFSPQVQRGRPADARGAASDTTLGELADAFLPEEKIDTAQVAAVVSDADHRGTRTLESVGLTARLFPQLDPAKDCLVLGTACGATGTASTLLTLALALEASRAAQAPALALLTQDPLARALAVVLPPSSSAA</sequence>
<accession>A0A484PC60</accession>
<evidence type="ECO:0000256" key="1">
    <source>
        <dbReference type="SAM" id="Phobius"/>
    </source>
</evidence>
<feature type="transmembrane region" description="Helical" evidence="1">
    <location>
        <begin position="38"/>
        <end position="57"/>
    </location>
</feature>
<keyword evidence="1 2" id="KW-0812">Transmembrane</keyword>
<organism evidence="2">
    <name type="scientific">plant metagenome</name>
    <dbReference type="NCBI Taxonomy" id="1297885"/>
    <lineage>
        <taxon>unclassified sequences</taxon>
        <taxon>metagenomes</taxon>
        <taxon>organismal metagenomes</taxon>
    </lineage>
</organism>
<feature type="transmembrane region" description="Helical" evidence="1">
    <location>
        <begin position="7"/>
        <end position="26"/>
    </location>
</feature>
<keyword evidence="1" id="KW-1133">Transmembrane helix</keyword>
<name>A0A484PC60_9ZZZZ</name>
<evidence type="ECO:0000313" key="3">
    <source>
        <dbReference type="EMBL" id="VFR35178.1"/>
    </source>
</evidence>
<evidence type="ECO:0000313" key="2">
    <source>
        <dbReference type="EMBL" id="VFR22017.1"/>
    </source>
</evidence>
<protein>
    <submittedName>
        <fullName evidence="2">Probable transmembrane protein</fullName>
    </submittedName>
</protein>
<keyword evidence="1" id="KW-0472">Membrane</keyword>
<dbReference type="EMBL" id="CAADIB010000015">
    <property type="protein sequence ID" value="VFR35178.1"/>
    <property type="molecule type" value="Genomic_DNA"/>
</dbReference>
<dbReference type="AlphaFoldDB" id="A0A484PC60"/>
<proteinExistence type="predicted"/>
<reference evidence="2" key="1">
    <citation type="submission" date="2019-03" db="EMBL/GenBank/DDBJ databases">
        <authorList>
            <person name="Danneels B."/>
        </authorList>
    </citation>
    <scope>NUCLEOTIDE SEQUENCE</scope>
</reference>